<comment type="caution">
    <text evidence="3">The sequence shown here is derived from an EMBL/GenBank/DDBJ whole genome shotgun (WGS) entry which is preliminary data.</text>
</comment>
<protein>
    <submittedName>
        <fullName evidence="3">Uncharacterized protein</fullName>
    </submittedName>
</protein>
<dbReference type="PANTHER" id="PTHR23159">
    <property type="entry name" value="CENTROSOMAL PROTEIN 2"/>
    <property type="match status" value="1"/>
</dbReference>
<feature type="compositionally biased region" description="Polar residues" evidence="2">
    <location>
        <begin position="1320"/>
        <end position="1338"/>
    </location>
</feature>
<feature type="compositionally biased region" description="Basic and acidic residues" evidence="2">
    <location>
        <begin position="437"/>
        <end position="446"/>
    </location>
</feature>
<feature type="coiled-coil region" evidence="1">
    <location>
        <begin position="180"/>
        <end position="224"/>
    </location>
</feature>
<dbReference type="EMBL" id="CAKOGP040001446">
    <property type="protein sequence ID" value="CAJ1945652.1"/>
    <property type="molecule type" value="Genomic_DNA"/>
</dbReference>
<feature type="compositionally biased region" description="Low complexity" evidence="2">
    <location>
        <begin position="1354"/>
        <end position="1368"/>
    </location>
</feature>
<name>A0AAD2CYC9_9STRA</name>
<feature type="coiled-coil region" evidence="1">
    <location>
        <begin position="1145"/>
        <end position="1232"/>
    </location>
</feature>
<evidence type="ECO:0000313" key="4">
    <source>
        <dbReference type="Proteomes" id="UP001295423"/>
    </source>
</evidence>
<feature type="coiled-coil region" evidence="1">
    <location>
        <begin position="264"/>
        <end position="309"/>
    </location>
</feature>
<organism evidence="3 4">
    <name type="scientific">Cylindrotheca closterium</name>
    <dbReference type="NCBI Taxonomy" id="2856"/>
    <lineage>
        <taxon>Eukaryota</taxon>
        <taxon>Sar</taxon>
        <taxon>Stramenopiles</taxon>
        <taxon>Ochrophyta</taxon>
        <taxon>Bacillariophyta</taxon>
        <taxon>Bacillariophyceae</taxon>
        <taxon>Bacillariophycidae</taxon>
        <taxon>Bacillariales</taxon>
        <taxon>Bacillariaceae</taxon>
        <taxon>Cylindrotheca</taxon>
    </lineage>
</organism>
<keyword evidence="4" id="KW-1185">Reference proteome</keyword>
<feature type="coiled-coil region" evidence="1">
    <location>
        <begin position="930"/>
        <end position="1070"/>
    </location>
</feature>
<feature type="region of interest" description="Disordered" evidence="2">
    <location>
        <begin position="406"/>
        <end position="425"/>
    </location>
</feature>
<evidence type="ECO:0000256" key="1">
    <source>
        <dbReference type="SAM" id="Coils"/>
    </source>
</evidence>
<feature type="region of interest" description="Disordered" evidence="2">
    <location>
        <begin position="1320"/>
        <end position="1410"/>
    </location>
</feature>
<accession>A0AAD2CYC9</accession>
<evidence type="ECO:0000313" key="3">
    <source>
        <dbReference type="EMBL" id="CAJ1945652.1"/>
    </source>
</evidence>
<dbReference type="PANTHER" id="PTHR23159:SF31">
    <property type="entry name" value="CENTROSOME-ASSOCIATED PROTEIN CEP250 ISOFORM X1"/>
    <property type="match status" value="1"/>
</dbReference>
<proteinExistence type="predicted"/>
<reference evidence="3" key="1">
    <citation type="submission" date="2023-08" db="EMBL/GenBank/DDBJ databases">
        <authorList>
            <person name="Audoor S."/>
            <person name="Bilcke G."/>
        </authorList>
    </citation>
    <scope>NUCLEOTIDE SEQUENCE</scope>
</reference>
<feature type="region of interest" description="Disordered" evidence="2">
    <location>
        <begin position="437"/>
        <end position="456"/>
    </location>
</feature>
<gene>
    <name evidence="3" type="ORF">CYCCA115_LOCUS9797</name>
</gene>
<keyword evidence="1" id="KW-0175">Coiled coil</keyword>
<feature type="compositionally biased region" description="Polar residues" evidence="2">
    <location>
        <begin position="48"/>
        <end position="60"/>
    </location>
</feature>
<evidence type="ECO:0000256" key="2">
    <source>
        <dbReference type="SAM" id="MobiDB-lite"/>
    </source>
</evidence>
<feature type="region of interest" description="Disordered" evidence="2">
    <location>
        <begin position="1"/>
        <end position="71"/>
    </location>
</feature>
<sequence length="1410" mass="160645">MSAPPPSNPPTTHRKAVSHGRGWFEGTMGVISGIGAPRPMTPSEGNRPRTNSWSAPNSPARSGVFPSIHRLPSQDSLDRSIHNESGHGKSVAQIIKDLKKANADLTDQMAAMEVKHMNELEAATRPNVEKQKKVEDAFLTLKKQMAQLEASKIAVDSKVKEKDSQLLKAREEASFHRHETSNLKSQLHQLQNELDDSEGRFDDIEQIMAENEDMKMELEELRFKLSAADTGKPDTKVIDEASSSYADVRGSDYFQQWQDTQGELESHRSTLTATKQDLESLQLERDSWHQEQNQRVIELETELHTKSEKWSMREQEMQSQIQSMEFDAVEDMQNQILERDDIIVSLNDQLADLSAALAQAKEQSVDEEQYRRDEAEDLRILHDAQEEEIVKLRKKLEDAQKELAFRDEEINEQQTTLEKTNTDKNEEIERLQKELKHSQEQLHEKSLPPLPPKEEDDSQLILELEDDLDSARAKIASLEDEIELLKVEMGVENIDLLEREIDDLKLTLEEERQKSAVATAQKAVLQEDIARLQQGLSADATLSEEEKKADTEENQKLLQEAKMEITNLKSTIESMKSSESYKGEKHKRQVREAQLALVALDEEKDELIKKHGELLMAVDREKEKLEKDSFKKIAAIEDELIIAQSLAAKCKEVEAEKDALGKRVVHLEEQITRSATRPIGTTLADEQAQSQLESISEENQELKEKLKDRDTTISALVRSSMGVEEKMANLENDLVEARSSRDDDLITADGEIGELRIEVEAMRLNEQRLRNDLKAMERDLNFAEADATRWQLALQVDETSGADQRFQLAALQRNVAELRDKLHERDDTIEALVAESQTAENESKELRSKVISLTKDLENTRVNNTYSDPELRDEIQRLQTENDMFAGQIVEQDEEIQHLVRELRLRDQSVVELERDVQEMAERGGGGQSREEDAREIQALQGQLAEIQSDLRLRNQQLLQYRQELESIQQQGAFGGDPAMAGDISDLQAMNDDFRIELRELRTELWEAKQAAAASEDLKLELAQAKYAFDEYKRKNGSGNGTIIDLRKELESSKKEVEKMKQLKEMQEASKNYRTANESTLSESFERKSKEKDATIAKLRSELESYGTKSGDMSKGPSRMTELRSENKALQEQFKVELHAKNTQIYALEQTLHAQEQVVQNLRREMNQLQNGLQLNIKGRQGDLDEMQEEIIVMESKAKRQEREISGLRVRLEEAQLDHRAEVSQLRDLLRRKEQEAPIARTVMDLKNEDRLLEVHEHLANLKSHNTKLQEQNLKLNGRLERATIEIQSFASQRGHAVELEQDNRHLRNQLTDMERVLRSYSQRSPTVTTIPLSRVSTAPSQVSSPLPSPSPSPVTVQSSASSATSSLKSKKSNKPFGGLFKKKKSKDKTGETKAMPITPENEDDLHSSF</sequence>
<dbReference type="Proteomes" id="UP001295423">
    <property type="component" value="Unassembled WGS sequence"/>
</dbReference>